<reference evidence="2" key="1">
    <citation type="submission" date="2021-08" db="EMBL/GenBank/DDBJ databases">
        <title>WGS assembly of Ceratopteris richardii.</title>
        <authorList>
            <person name="Marchant D.B."/>
            <person name="Chen G."/>
            <person name="Jenkins J."/>
            <person name="Shu S."/>
            <person name="Leebens-Mack J."/>
            <person name="Grimwood J."/>
            <person name="Schmutz J."/>
            <person name="Soltis P."/>
            <person name="Soltis D."/>
            <person name="Chen Z.-H."/>
        </authorList>
    </citation>
    <scope>NUCLEOTIDE SEQUENCE</scope>
    <source>
        <strain evidence="2">Whitten #5841</strain>
        <tissue evidence="2">Leaf</tissue>
    </source>
</reference>
<dbReference type="AlphaFoldDB" id="A0A8T2QCI6"/>
<evidence type="ECO:0000256" key="1">
    <source>
        <dbReference type="SAM" id="MobiDB-lite"/>
    </source>
</evidence>
<evidence type="ECO:0008006" key="4">
    <source>
        <dbReference type="Google" id="ProtNLM"/>
    </source>
</evidence>
<sequence>MATDEIILSSCIPSSSVGEKRRSPDSLSSREFSRANKRRKSVHRQRDRKIEAEVTPIFRKISADKNHFKDIVHHFTGNHTLSASSIPISTNAQQIHARSASCFSCHRHSCGSLCGNVAVANFISQSLHTLEAVIGHLALRERYNLQSQQHSIASSVWRNPVDLPCRKSKMERLS</sequence>
<proteinExistence type="predicted"/>
<keyword evidence="3" id="KW-1185">Reference proteome</keyword>
<evidence type="ECO:0000313" key="2">
    <source>
        <dbReference type="EMBL" id="KAH7281396.1"/>
    </source>
</evidence>
<dbReference type="EMBL" id="CM035441">
    <property type="protein sequence ID" value="KAH7281396.1"/>
    <property type="molecule type" value="Genomic_DNA"/>
</dbReference>
<comment type="caution">
    <text evidence="2">The sequence shown here is derived from an EMBL/GenBank/DDBJ whole genome shotgun (WGS) entry which is preliminary data.</text>
</comment>
<gene>
    <name evidence="2" type="ORF">KP509_36G045500</name>
</gene>
<evidence type="ECO:0000313" key="3">
    <source>
        <dbReference type="Proteomes" id="UP000825935"/>
    </source>
</evidence>
<feature type="region of interest" description="Disordered" evidence="1">
    <location>
        <begin position="13"/>
        <end position="48"/>
    </location>
</feature>
<name>A0A8T2QCI6_CERRI</name>
<protein>
    <recommendedName>
        <fullName evidence="4">VQ domain-containing protein</fullName>
    </recommendedName>
</protein>
<dbReference type="Proteomes" id="UP000825935">
    <property type="component" value="Chromosome 36"/>
</dbReference>
<organism evidence="2 3">
    <name type="scientific">Ceratopteris richardii</name>
    <name type="common">Triangle waterfern</name>
    <dbReference type="NCBI Taxonomy" id="49495"/>
    <lineage>
        <taxon>Eukaryota</taxon>
        <taxon>Viridiplantae</taxon>
        <taxon>Streptophyta</taxon>
        <taxon>Embryophyta</taxon>
        <taxon>Tracheophyta</taxon>
        <taxon>Polypodiopsida</taxon>
        <taxon>Polypodiidae</taxon>
        <taxon>Polypodiales</taxon>
        <taxon>Pteridineae</taxon>
        <taxon>Pteridaceae</taxon>
        <taxon>Parkerioideae</taxon>
        <taxon>Ceratopteris</taxon>
    </lineage>
</organism>
<accession>A0A8T2QCI6</accession>
<feature type="compositionally biased region" description="Basic residues" evidence="1">
    <location>
        <begin position="35"/>
        <end position="47"/>
    </location>
</feature>